<dbReference type="InterPro" id="IPR029058">
    <property type="entry name" value="AB_hydrolase_fold"/>
</dbReference>
<proteinExistence type="predicted"/>
<dbReference type="Pfam" id="PF00561">
    <property type="entry name" value="Abhydrolase_1"/>
    <property type="match status" value="1"/>
</dbReference>
<dbReference type="Proteomes" id="UP000007460">
    <property type="component" value="Chromosome"/>
</dbReference>
<name>D5BNG9_PUNMI</name>
<gene>
    <name evidence="2" type="ordered locus">SAR116_2119</name>
</gene>
<evidence type="ECO:0000313" key="3">
    <source>
        <dbReference type="Proteomes" id="UP000007460"/>
    </source>
</evidence>
<evidence type="ECO:0000259" key="1">
    <source>
        <dbReference type="Pfam" id="PF00561"/>
    </source>
</evidence>
<reference evidence="2 3" key="1">
    <citation type="journal article" date="2010" name="J. Bacteriol.">
        <title>Complete genome sequence of "Candidatus Puniceispirillum marinum" IMCC1322, a representative of the SAR116 clade in the Alphaproteobacteria.</title>
        <authorList>
            <person name="Oh H.M."/>
            <person name="Kwon K.K."/>
            <person name="Kang I."/>
            <person name="Kang S.G."/>
            <person name="Lee J.H."/>
            <person name="Kim S.J."/>
            <person name="Cho J.C."/>
        </authorList>
    </citation>
    <scope>NUCLEOTIDE SEQUENCE [LARGE SCALE GENOMIC DNA]</scope>
    <source>
        <strain evidence="2 3">IMCC1322</strain>
    </source>
</reference>
<organism evidence="2 3">
    <name type="scientific">Puniceispirillum marinum (strain IMCC1322)</name>
    <dbReference type="NCBI Taxonomy" id="488538"/>
    <lineage>
        <taxon>Bacteria</taxon>
        <taxon>Pseudomonadati</taxon>
        <taxon>Pseudomonadota</taxon>
        <taxon>Alphaproteobacteria</taxon>
        <taxon>Candidatus Puniceispirillales</taxon>
        <taxon>Candidatus Puniceispirillaceae</taxon>
        <taxon>Candidatus Puniceispirillum</taxon>
    </lineage>
</organism>
<dbReference type="eggNOG" id="COG2267">
    <property type="taxonomic scope" value="Bacteria"/>
</dbReference>
<dbReference type="RefSeq" id="WP_013046989.1">
    <property type="nucleotide sequence ID" value="NC_014010.1"/>
</dbReference>
<dbReference type="InterPro" id="IPR000073">
    <property type="entry name" value="AB_hydrolase_1"/>
</dbReference>
<evidence type="ECO:0000313" key="2">
    <source>
        <dbReference type="EMBL" id="ADE40362.1"/>
    </source>
</evidence>
<accession>D5BNG9</accession>
<feature type="domain" description="AB hydrolase-1" evidence="1">
    <location>
        <begin position="24"/>
        <end position="126"/>
    </location>
</feature>
<sequence length="273" mass="30014">MPVSGNGTVFDLYESSNRGSDNRPVITLVHGLGLTRATWAGHIPHLAEHYRVLNYDLYGHGDSAPPPRRPDLSLFAEQLAELMDELEIAQSAVVGFSLGGMINRRFAMDYPGRAWALAILNSPHERGAEAQKLVEERAAKSDEGGPGATLDTTIERWFTPDFIEKNDDVISRIRSWVLANDPKVYAQCRQVLAHGVLELIRPVVSIDVPSLVMTCMYDSGSTPAMSHAIASEIENADTIIVPDLQHMGLVEKPMLFAAPVRNFLDTHNMNNSG</sequence>
<dbReference type="SUPFAM" id="SSF53474">
    <property type="entry name" value="alpha/beta-Hydrolases"/>
    <property type="match status" value="1"/>
</dbReference>
<dbReference type="InterPro" id="IPR050471">
    <property type="entry name" value="AB_hydrolase"/>
</dbReference>
<dbReference type="KEGG" id="apb:SAR116_2119"/>
<keyword evidence="3" id="KW-1185">Reference proteome</keyword>
<protein>
    <submittedName>
        <fullName evidence="2">3-oxoadipate enol-lactonase family protein</fullName>
        <ecNumber evidence="2">3.1.1.24</ecNumber>
    </submittedName>
</protein>
<dbReference type="AlphaFoldDB" id="D5BNG9"/>
<dbReference type="STRING" id="488538.SAR116_2119"/>
<dbReference type="PANTHER" id="PTHR43433">
    <property type="entry name" value="HYDROLASE, ALPHA/BETA FOLD FAMILY PROTEIN"/>
    <property type="match status" value="1"/>
</dbReference>
<dbReference type="Gene3D" id="3.40.50.1820">
    <property type="entry name" value="alpha/beta hydrolase"/>
    <property type="match status" value="1"/>
</dbReference>
<dbReference type="HOGENOM" id="CLU_020336_50_3_5"/>
<dbReference type="OrthoDB" id="9785847at2"/>
<dbReference type="PANTHER" id="PTHR43433:SF1">
    <property type="entry name" value="BLL5160 PROTEIN"/>
    <property type="match status" value="1"/>
</dbReference>
<keyword evidence="2" id="KW-0378">Hydrolase</keyword>
<dbReference type="EC" id="3.1.1.24" evidence="2"/>
<dbReference type="PRINTS" id="PR00111">
    <property type="entry name" value="ABHYDROLASE"/>
</dbReference>
<dbReference type="GO" id="GO:0047570">
    <property type="term" value="F:3-oxoadipate enol-lactonase activity"/>
    <property type="evidence" value="ECO:0007669"/>
    <property type="project" value="UniProtKB-EC"/>
</dbReference>
<dbReference type="EMBL" id="CP001751">
    <property type="protein sequence ID" value="ADE40362.1"/>
    <property type="molecule type" value="Genomic_DNA"/>
</dbReference>